<evidence type="ECO:0000259" key="3">
    <source>
        <dbReference type="Pfam" id="PF20155"/>
    </source>
</evidence>
<feature type="domain" description="Tape measure protein N-terminal" evidence="3">
    <location>
        <begin position="128"/>
        <end position="287"/>
    </location>
</feature>
<keyword evidence="1" id="KW-1133">Transmembrane helix</keyword>
<dbReference type="Gene3D" id="1.10.101.10">
    <property type="entry name" value="PGBD-like superfamily/PGBD"/>
    <property type="match status" value="1"/>
</dbReference>
<sequence length="2197" mass="228822">MSSIDERVVEMQFRNDQFEQGIKKSLISLENLKKGLNLDKSSKSLSNLESTAKNFSMKNLASDVASISDRFSTMGIIGMTALQNITNSAIATGKTLMSALTIDPVKSGFQEYETQINSVQTILANTESKGTTLDQVNAALDELNHYADMTIYNFTEMTRNIGTFTAAGVDLDTSVQAIKGIANLAAVSGSNSQQASTAMYQLSQALAAGTVKLQDWNSVVNAGMGGQVFQDALKETARVHGVAIDQMIKDEGSFRETLSKGWLTSSILTETLSKFTGDLNESQLKTMGYTDEQIASIIKMGQTANDAATKVKTFTQLFDTLAEAMQSGWTQSWEYIVGDFDQAKESLTVVSDTLSDIINNSANKRNDLLYDALTSNYDKFIKSVNDAGIETAAFQERVKAAINENGGDADALVQKYGSLEKAIRAGAVSSDLLKKSLGGVSKESLNVDRLLHFKDAGDDVKNVQEALKQLGYDLSKYGSDGLIGSETTAAIKAFQEAKGLSIDGIVGPNTVKALQDAVGSTDKLKSNVDDLMNDITKKGGRDLAIESIGYAWKGLIRIAHDVNTAYKDIFPKEFTSDDLYGIIQKIHDLSFNLMYSSKTSDQLQRSFKGLFAALDIVGTITGGVVRFGFRTLCDLLKMSDIDILEFTANLGDNIVKLRDAIHNNALYTSALEFTSTNLKKAASFIKDWTVKLYESEKVQNGIKKVQEEWGKGLNKLGGYFEGGSTRLTAFINRCKKLDKIDMNNIGDVLKDFKDNVFDYFVNTDKIFDTAGKGIEKFKDYAHKGLSIVVGDFNTFGEGLDKLKDESWDTVITNLSKLKDGICEFADIVKDKLSNVDWSPIVAIVGSGLIILAAKQVGKLINSVKRLTSLLPDLSNLGDSVDKVLSSWASSIKADAWVKRSQAVKNLAVSIGILAASLVALSQIPEADLQKAFISLAAISGLLAALTGLAGLVNALSDISGAGKEMKSMAKGILILTIALKIMDGMDLRTSINNAILLSVLAGGLALACAAMTDISGGPLTDNGKVFNRIAKSLLIMSVALRLLANEKGDIDGATNTLIVLIGTLTLMDSVMKWSSSKFSSGISGKPILAMAASLYLIVIAMKKIAKMNPDEIHKGLGGVTAIMVVLAGVMLSTRLAGQNAQVAGTGILAISASLILIAQAIKMIAKIDNSDIAKGIITLGMITVLYGVLMKISKSSGDKNSAKLGAMMLGMSASILILAGAMKVIAGIDSGDIAKGVITIGFLAGVVTVLSKLSGGMKDIKIAPLLSMTMIIAALTASVAALSMIDSGKLKVATISLSALMGIFAAVEWQSKNISGAGKTLAIMVGVVTAMAVVLGILANIPNSDNVLSVALGLSTVLGAVTAACAITTVTGVNPASAASAALGLVAFVGILSTLMTALGGVLSLVNNFTGGAVDSALDYLKTVLYKVGDAVGSLVGGFAAGATSGLPAIGSNLSNFATNAAGFFSMLSTLNPDCATAAGTLASAIGSFVGSGILDGIFEKFTGNSSLASLGTNLTSLGTALTSFYNATQGITDTGHMKDVVSVAQSISDLNNALPATGGKLQAWLGSKDLSLFATGASNLGDAMKSFAESTSGITDTGNLESVVKVAQGLAKLNDALPETDGIIQKITGWKNMSGFGEGIKAFGKAMSDFSSSVSGDNAINEDAVAAAKRAGELMTQLANDVPTSGGLIDFFTGGNDIGGFGESLKKFGTSLSDFSSSASGIDGGQMDTVMDVTKKLVTLANSMGADNGFAAASSNLTTFAQNLMQFGTQFTTGFYSEIASVDAGKITAVSTAMQVFYDMCSKTAGQTIDTSNLVVFADTLGSKMQDLNTKLSGLTGIDTFGTTIVQFGIKLNAFGQYVNTVDTGKMDAVSASIQKMYNTMSKCQGSFDTSGMQSYLKNMSSSMGDTMSGVSSSITSASSGATSAMSGLFDGLSSTVQTRSTSLNASFKTLGSSMIKSFASAITAGRGSVVSAASNVASAGLPAAKAHYGGYYSAGVYLCAGLAGGIGAGASSAINAASNVAAQALAAAKARLGIHSPSREFYAVGDYAVQGLTNALSDGQKSAQSAGSNVATASLAGLQNSLNMISALMSSGIDTSPTITPVIDDSQVRAGIQRINTMMTNLTVGQNMAMAGASFGINQNGDNSDIVSAINGLRKDILDRPQNVYTVNGVTYDDGSTTANAVKTLVRAVKMNGRA</sequence>
<feature type="transmembrane region" description="Helical" evidence="1">
    <location>
        <begin position="1116"/>
        <end position="1135"/>
    </location>
</feature>
<evidence type="ECO:0000313" key="4">
    <source>
        <dbReference type="EMBL" id="RGQ05982.1"/>
    </source>
</evidence>
<feature type="transmembrane region" description="Helical" evidence="1">
    <location>
        <begin position="1086"/>
        <end position="1104"/>
    </location>
</feature>
<dbReference type="Pfam" id="PF01471">
    <property type="entry name" value="PG_binding_1"/>
    <property type="match status" value="1"/>
</dbReference>
<accession>A0A411ZT31</accession>
<dbReference type="SUPFAM" id="SSF47090">
    <property type="entry name" value="PGBD-like"/>
    <property type="match status" value="1"/>
</dbReference>
<keyword evidence="1" id="KW-0812">Transmembrane</keyword>
<dbReference type="Proteomes" id="UP000283585">
    <property type="component" value="Unassembled WGS sequence"/>
</dbReference>
<comment type="caution">
    <text evidence="4">The sequence shown here is derived from an EMBL/GenBank/DDBJ whole genome shotgun (WGS) entry which is preliminary data.</text>
</comment>
<feature type="transmembrane region" description="Helical" evidence="1">
    <location>
        <begin position="1233"/>
        <end position="1250"/>
    </location>
</feature>
<evidence type="ECO:0000259" key="2">
    <source>
        <dbReference type="Pfam" id="PF01471"/>
    </source>
</evidence>
<dbReference type="InterPro" id="IPR036365">
    <property type="entry name" value="PGBD-like_sf"/>
</dbReference>
<dbReference type="InterPro" id="IPR036366">
    <property type="entry name" value="PGBDSf"/>
</dbReference>
<feature type="transmembrane region" description="Helical" evidence="1">
    <location>
        <begin position="837"/>
        <end position="856"/>
    </location>
</feature>
<feature type="transmembrane region" description="Helical" evidence="1">
    <location>
        <begin position="1173"/>
        <end position="1192"/>
    </location>
</feature>
<name>A0A411ZT31_9FIRM</name>
<dbReference type="EMBL" id="QRSS01000005">
    <property type="protein sequence ID" value="RGQ05982.1"/>
    <property type="molecule type" value="Genomic_DNA"/>
</dbReference>
<proteinExistence type="predicted"/>
<feature type="transmembrane region" description="Helical" evidence="1">
    <location>
        <begin position="994"/>
        <end position="1013"/>
    </location>
</feature>
<protein>
    <submittedName>
        <fullName evidence="4">Uncharacterized protein</fullName>
    </submittedName>
</protein>
<feature type="transmembrane region" description="Helical" evidence="1">
    <location>
        <begin position="1204"/>
        <end position="1227"/>
    </location>
</feature>
<organism evidence="4 5">
    <name type="scientific">Blautia obeum</name>
    <dbReference type="NCBI Taxonomy" id="40520"/>
    <lineage>
        <taxon>Bacteria</taxon>
        <taxon>Bacillati</taxon>
        <taxon>Bacillota</taxon>
        <taxon>Clostridia</taxon>
        <taxon>Lachnospirales</taxon>
        <taxon>Lachnospiraceae</taxon>
        <taxon>Blautia</taxon>
    </lineage>
</organism>
<dbReference type="RefSeq" id="WP_118044529.1">
    <property type="nucleotide sequence ID" value="NZ_QRSS01000005.1"/>
</dbReference>
<dbReference type="InterPro" id="IPR002477">
    <property type="entry name" value="Peptidoglycan-bd-like"/>
</dbReference>
<feature type="transmembrane region" description="Helical" evidence="1">
    <location>
        <begin position="902"/>
        <end position="920"/>
    </location>
</feature>
<feature type="transmembrane region" description="Helical" evidence="1">
    <location>
        <begin position="1290"/>
        <end position="1309"/>
    </location>
</feature>
<feature type="transmembrane region" description="Helical" evidence="1">
    <location>
        <begin position="1321"/>
        <end position="1341"/>
    </location>
</feature>
<evidence type="ECO:0000256" key="1">
    <source>
        <dbReference type="SAM" id="Phobius"/>
    </source>
</evidence>
<evidence type="ECO:0000313" key="5">
    <source>
        <dbReference type="Proteomes" id="UP000283585"/>
    </source>
</evidence>
<feature type="transmembrane region" description="Helical" evidence="1">
    <location>
        <begin position="932"/>
        <end position="955"/>
    </location>
</feature>
<feature type="domain" description="Peptidoglycan binding-like" evidence="2">
    <location>
        <begin position="457"/>
        <end position="514"/>
    </location>
</feature>
<dbReference type="InterPro" id="IPR013491">
    <property type="entry name" value="Tape_meas_N"/>
</dbReference>
<dbReference type="Pfam" id="PF20155">
    <property type="entry name" value="TMP_3"/>
    <property type="match status" value="1"/>
</dbReference>
<feature type="transmembrane region" description="Helical" evidence="1">
    <location>
        <begin position="1142"/>
        <end position="1161"/>
    </location>
</feature>
<feature type="transmembrane region" description="Helical" evidence="1">
    <location>
        <begin position="1382"/>
        <end position="1406"/>
    </location>
</feature>
<feature type="transmembrane region" description="Helical" evidence="1">
    <location>
        <begin position="1262"/>
        <end position="1284"/>
    </location>
</feature>
<keyword evidence="1" id="KW-0472">Membrane</keyword>
<dbReference type="NCBIfam" id="TIGR02675">
    <property type="entry name" value="tape_meas_nterm"/>
    <property type="match status" value="1"/>
</dbReference>
<feature type="transmembrane region" description="Helical" evidence="1">
    <location>
        <begin position="1347"/>
        <end position="1370"/>
    </location>
</feature>
<gene>
    <name evidence="4" type="ORF">DWZ12_05805</name>
</gene>
<reference evidence="4 5" key="1">
    <citation type="submission" date="2018-08" db="EMBL/GenBank/DDBJ databases">
        <title>A genome reference for cultivated species of the human gut microbiota.</title>
        <authorList>
            <person name="Zou Y."/>
            <person name="Xue W."/>
            <person name="Luo G."/>
        </authorList>
    </citation>
    <scope>NUCLEOTIDE SEQUENCE [LARGE SCALE GENOMIC DNA]</scope>
    <source>
        <strain evidence="4 5">AF29-2BH</strain>
    </source>
</reference>